<comment type="caution">
    <text evidence="3">The sequence shown here is derived from an EMBL/GenBank/DDBJ whole genome shotgun (WGS) entry which is preliminary data.</text>
</comment>
<feature type="coiled-coil region" evidence="1">
    <location>
        <begin position="117"/>
        <end position="144"/>
    </location>
</feature>
<evidence type="ECO:0000256" key="1">
    <source>
        <dbReference type="SAM" id="Coils"/>
    </source>
</evidence>
<reference evidence="3 4" key="1">
    <citation type="submission" date="2019-11" db="EMBL/GenBank/DDBJ databases">
        <title>Bacillus lacus genome.</title>
        <authorList>
            <person name="Allen C.J."/>
            <person name="Newman J.D."/>
        </authorList>
    </citation>
    <scope>NUCLEOTIDE SEQUENCE [LARGE SCALE GENOMIC DNA]</scope>
    <source>
        <strain evidence="3 4">KCTC 33946</strain>
    </source>
</reference>
<protein>
    <recommendedName>
        <fullName evidence="5">Polysaccharide chain length determinant N-terminal domain-containing protein</fullName>
    </recommendedName>
</protein>
<dbReference type="Proteomes" id="UP000448867">
    <property type="component" value="Unassembled WGS sequence"/>
</dbReference>
<feature type="transmembrane region" description="Helical" evidence="2">
    <location>
        <begin position="21"/>
        <end position="45"/>
    </location>
</feature>
<keyword evidence="2" id="KW-0472">Membrane</keyword>
<evidence type="ECO:0000313" key="3">
    <source>
        <dbReference type="EMBL" id="MRX72164.1"/>
    </source>
</evidence>
<feature type="transmembrane region" description="Helical" evidence="2">
    <location>
        <begin position="217"/>
        <end position="238"/>
    </location>
</feature>
<dbReference type="RefSeq" id="WP_154307305.1">
    <property type="nucleotide sequence ID" value="NZ_WKKI01000012.1"/>
</dbReference>
<dbReference type="EMBL" id="WKKI01000012">
    <property type="protein sequence ID" value="MRX72164.1"/>
    <property type="molecule type" value="Genomic_DNA"/>
</dbReference>
<dbReference type="OrthoDB" id="2961596at2"/>
<gene>
    <name evidence="3" type="ORF">GJU40_08370</name>
</gene>
<accession>A0A7X2IYU7</accession>
<dbReference type="AlphaFoldDB" id="A0A7X2IYU7"/>
<proteinExistence type="predicted"/>
<keyword evidence="1" id="KW-0175">Coiled coil</keyword>
<evidence type="ECO:0000313" key="4">
    <source>
        <dbReference type="Proteomes" id="UP000448867"/>
    </source>
</evidence>
<evidence type="ECO:0008006" key="5">
    <source>
        <dbReference type="Google" id="ProtNLM"/>
    </source>
</evidence>
<organism evidence="3 4">
    <name type="scientific">Metabacillus lacus</name>
    <dbReference type="NCBI Taxonomy" id="1983721"/>
    <lineage>
        <taxon>Bacteria</taxon>
        <taxon>Bacillati</taxon>
        <taxon>Bacillota</taxon>
        <taxon>Bacilli</taxon>
        <taxon>Bacillales</taxon>
        <taxon>Bacillaceae</taxon>
        <taxon>Metabacillus</taxon>
    </lineage>
</organism>
<keyword evidence="2" id="KW-1133">Transmembrane helix</keyword>
<sequence length="247" mass="27680">METGKRYALYEYLVFFWKKKWLLILIPVIAAALVYALSAFAASGYEGKAVFYTSSTKLDSLTSPEILKADLSQKLGHKIEADVLSKSRMRLSMSGGSEAEIEEAFSQAVEDYEKELLEDYRTRYDFTEENIGNAQDTLADAEEAYGIMIGVLRNSNESSLTEEFAELAEATALTLDNVSSERTKIKNMSTDLLFFEEPRLISSEIEKNDSNALANSILTFVISLFLTVLGLMLAKYILDARRGQLHD</sequence>
<keyword evidence="2" id="KW-0812">Transmembrane</keyword>
<keyword evidence="4" id="KW-1185">Reference proteome</keyword>
<evidence type="ECO:0000256" key="2">
    <source>
        <dbReference type="SAM" id="Phobius"/>
    </source>
</evidence>
<name>A0A7X2IYU7_9BACI</name>